<keyword evidence="3" id="KW-1185">Reference proteome</keyword>
<dbReference type="Pfam" id="PF08924">
    <property type="entry name" value="Rv2525c_GlyHyd-like"/>
    <property type="match status" value="1"/>
</dbReference>
<dbReference type="Proteomes" id="UP000494363">
    <property type="component" value="Unassembled WGS sequence"/>
</dbReference>
<evidence type="ECO:0000313" key="2">
    <source>
        <dbReference type="EMBL" id="CAB3757038.1"/>
    </source>
</evidence>
<organism evidence="2 3">
    <name type="scientific">Paraburkholderia humisilvae</name>
    <dbReference type="NCBI Taxonomy" id="627669"/>
    <lineage>
        <taxon>Bacteria</taxon>
        <taxon>Pseudomonadati</taxon>
        <taxon>Pseudomonadota</taxon>
        <taxon>Betaproteobacteria</taxon>
        <taxon>Burkholderiales</taxon>
        <taxon>Burkholderiaceae</taxon>
        <taxon>Paraburkholderia</taxon>
    </lineage>
</organism>
<dbReference type="InterPro" id="IPR017853">
    <property type="entry name" value="GH"/>
</dbReference>
<evidence type="ECO:0000259" key="1">
    <source>
        <dbReference type="Pfam" id="PF08924"/>
    </source>
</evidence>
<dbReference type="AlphaFoldDB" id="A0A6J5DST8"/>
<evidence type="ECO:0000313" key="3">
    <source>
        <dbReference type="Proteomes" id="UP000494363"/>
    </source>
</evidence>
<name>A0A6J5DST8_9BURK</name>
<sequence>MPLTGIVTSAPPRSRGFDADTVVSSTIAQEFSGQGYGFCIRYLSLGAGQASGDLSPTEAAGILSSGLALMAVQHVDEPGWSPSQSLGQTYGNNAAGNAAQVGFPAGVNLWCDLEGVAGGVAASDVIDYCNAWFNAVSSAGYVPGLYVGANAVLTGQQLYSDLLFQHYWQSCSDVPEVSCRGYQMTQSFVSDPVNGIYIDEDTTQTDNEGGRVLWLVKAR</sequence>
<accession>A0A6J5DST8</accession>
<dbReference type="InterPro" id="IPR015020">
    <property type="entry name" value="Rv2525c-like_Glyco_Hydro-like"/>
</dbReference>
<proteinExistence type="predicted"/>
<dbReference type="SUPFAM" id="SSF51445">
    <property type="entry name" value="(Trans)glycosidases"/>
    <property type="match status" value="1"/>
</dbReference>
<gene>
    <name evidence="2" type="ORF">LMG29542_02987</name>
</gene>
<protein>
    <recommendedName>
        <fullName evidence="1">Rv2525c-like glycoside hydrolase-like domain-containing protein</fullName>
    </recommendedName>
</protein>
<dbReference type="EMBL" id="CADIKH010000012">
    <property type="protein sequence ID" value="CAB3757038.1"/>
    <property type="molecule type" value="Genomic_DNA"/>
</dbReference>
<dbReference type="Gene3D" id="3.20.20.80">
    <property type="entry name" value="Glycosidases"/>
    <property type="match status" value="1"/>
</dbReference>
<reference evidence="2 3" key="1">
    <citation type="submission" date="2020-04" db="EMBL/GenBank/DDBJ databases">
        <authorList>
            <person name="De Canck E."/>
        </authorList>
    </citation>
    <scope>NUCLEOTIDE SEQUENCE [LARGE SCALE GENOMIC DNA]</scope>
    <source>
        <strain evidence="2 3">LMG 29542</strain>
    </source>
</reference>
<feature type="domain" description="Rv2525c-like glycoside hydrolase-like" evidence="1">
    <location>
        <begin position="30"/>
        <end position="153"/>
    </location>
</feature>